<dbReference type="FunFam" id="3.30.1360.40:FF:000002">
    <property type="entry name" value="DNA gyrase subunit A"/>
    <property type="match status" value="1"/>
</dbReference>
<dbReference type="OrthoDB" id="9806486at2"/>
<evidence type="ECO:0000256" key="10">
    <source>
        <dbReference type="PROSITE-ProRule" id="PRU01384"/>
    </source>
</evidence>
<feature type="compositionally biased region" description="Polar residues" evidence="12">
    <location>
        <begin position="859"/>
        <end position="868"/>
    </location>
</feature>
<dbReference type="InterPro" id="IPR002205">
    <property type="entry name" value="Topo_IIA_dom_A"/>
</dbReference>
<dbReference type="Pfam" id="PF03989">
    <property type="entry name" value="DNA_gyraseA_C"/>
    <property type="match status" value="6"/>
</dbReference>
<dbReference type="SUPFAM" id="SSF101904">
    <property type="entry name" value="GyrA/ParC C-terminal domain-like"/>
    <property type="match status" value="1"/>
</dbReference>
<dbReference type="Proteomes" id="UP000264006">
    <property type="component" value="Chromosome"/>
</dbReference>
<feature type="active site" description="O-(5'-phospho-DNA)-tyrosine intermediate" evidence="9 10">
    <location>
        <position position="145"/>
    </location>
</feature>
<reference evidence="14 15" key="1">
    <citation type="submission" date="2018-09" db="EMBL/GenBank/DDBJ databases">
        <title>Complete genome sequence of Euzebya sp. DY32-46 isolated from seawater of Pacific Ocean.</title>
        <authorList>
            <person name="Xu L."/>
            <person name="Wu Y.-H."/>
            <person name="Xu X.-W."/>
        </authorList>
    </citation>
    <scope>NUCLEOTIDE SEQUENCE [LARGE SCALE GENOMIC DNA]</scope>
    <source>
        <strain evidence="14 15">DY32-46</strain>
    </source>
</reference>
<keyword evidence="4 9" id="KW-0067">ATP-binding</keyword>
<dbReference type="PANTHER" id="PTHR43493">
    <property type="entry name" value="DNA GYRASE/TOPOISOMERASE SUBUNIT A"/>
    <property type="match status" value="1"/>
</dbReference>
<feature type="region of interest" description="Disordered" evidence="12">
    <location>
        <begin position="1"/>
        <end position="23"/>
    </location>
</feature>
<feature type="compositionally biased region" description="Acidic residues" evidence="12">
    <location>
        <begin position="839"/>
        <end position="858"/>
    </location>
</feature>
<evidence type="ECO:0000256" key="8">
    <source>
        <dbReference type="ARBA" id="ARBA00063644"/>
    </source>
</evidence>
<evidence type="ECO:0000256" key="12">
    <source>
        <dbReference type="SAM" id="MobiDB-lite"/>
    </source>
</evidence>
<proteinExistence type="inferred from homology"/>
<keyword evidence="11" id="KW-0175">Coiled coil</keyword>
<dbReference type="NCBIfam" id="TIGR01063">
    <property type="entry name" value="gyrA"/>
    <property type="match status" value="1"/>
</dbReference>
<comment type="miscellaneous">
    <text evidence="9">Few gyrases are as efficient as E.coli at forming negative supercoils. Not all organisms have 2 type II topoisomerases; in organisms with a single type II topoisomerase this enzyme also has to decatenate newly replicated chromosomes.</text>
</comment>
<evidence type="ECO:0000256" key="9">
    <source>
        <dbReference type="HAMAP-Rule" id="MF_01897"/>
    </source>
</evidence>
<dbReference type="GO" id="GO:0005524">
    <property type="term" value="F:ATP binding"/>
    <property type="evidence" value="ECO:0007669"/>
    <property type="project" value="UniProtKB-UniRule"/>
</dbReference>
<dbReference type="KEGG" id="euz:DVS28_a0007"/>
<feature type="domain" description="Topo IIA-type catalytic" evidence="13">
    <location>
        <begin position="57"/>
        <end position="528"/>
    </location>
</feature>
<name>A0A346XR71_9ACTN</name>
<comment type="subunit">
    <text evidence="9">Heterotetramer, composed of two GyrA and two GyrB chains. In the heterotetramer, GyrA contains the active site tyrosine that forms a transient covalent intermediate with DNA, while GyrB binds cofactors and catalyzes ATP hydrolysis.</text>
</comment>
<evidence type="ECO:0000256" key="2">
    <source>
        <dbReference type="ARBA" id="ARBA00008263"/>
    </source>
</evidence>
<evidence type="ECO:0000256" key="6">
    <source>
        <dbReference type="ARBA" id="ARBA00023125"/>
    </source>
</evidence>
<dbReference type="PROSITE" id="PS52040">
    <property type="entry name" value="TOPO_IIA"/>
    <property type="match status" value="1"/>
</dbReference>
<dbReference type="GO" id="GO:0005737">
    <property type="term" value="C:cytoplasm"/>
    <property type="evidence" value="ECO:0007669"/>
    <property type="project" value="UniProtKB-SubCell"/>
</dbReference>
<dbReference type="Gene3D" id="3.90.199.10">
    <property type="entry name" value="Topoisomerase II, domain 5"/>
    <property type="match status" value="1"/>
</dbReference>
<keyword evidence="7 9" id="KW-0413">Isomerase</keyword>
<keyword evidence="5 9" id="KW-0799">Topoisomerase</keyword>
<dbReference type="GO" id="GO:0006261">
    <property type="term" value="P:DNA-templated DNA replication"/>
    <property type="evidence" value="ECO:0007669"/>
    <property type="project" value="UniProtKB-UniRule"/>
</dbReference>
<protein>
    <recommendedName>
        <fullName evidence="9">DNA gyrase subunit A</fullName>
        <ecNumber evidence="9">5.6.2.2</ecNumber>
    </recommendedName>
</protein>
<dbReference type="GO" id="GO:0009330">
    <property type="term" value="C:DNA topoisomerase type II (double strand cut, ATP-hydrolyzing) complex"/>
    <property type="evidence" value="ECO:0007669"/>
    <property type="project" value="TreeGrafter"/>
</dbReference>
<dbReference type="HAMAP" id="MF_01897">
    <property type="entry name" value="GyrA"/>
    <property type="match status" value="1"/>
</dbReference>
<dbReference type="InterPro" id="IPR013757">
    <property type="entry name" value="Topo_IIA_A_a_sf"/>
</dbReference>
<comment type="subcellular location">
    <subcellularLocation>
        <location evidence="9">Cytoplasm</location>
    </subcellularLocation>
</comment>
<dbReference type="PANTHER" id="PTHR43493:SF5">
    <property type="entry name" value="DNA GYRASE SUBUNIT A, CHLOROPLASTIC_MITOCHONDRIAL"/>
    <property type="match status" value="1"/>
</dbReference>
<dbReference type="NCBIfam" id="NF004044">
    <property type="entry name" value="PRK05561.1"/>
    <property type="match status" value="1"/>
</dbReference>
<feature type="region of interest" description="Disordered" evidence="12">
    <location>
        <begin position="838"/>
        <end position="890"/>
    </location>
</feature>
<dbReference type="SMART" id="SM00434">
    <property type="entry name" value="TOP4c"/>
    <property type="match status" value="1"/>
</dbReference>
<evidence type="ECO:0000256" key="11">
    <source>
        <dbReference type="SAM" id="Coils"/>
    </source>
</evidence>
<sequence length="890" mass="98399">MADDTTPDVPEDATPETPAGEGEATVATEVFEAVEIEEEMQRSYIDYAMSVIVGRALPDVRDGLKPVHRRILFSMWEGGMRAGTQHRKSAAAVGDVMKKYHPHGDSSIYDALVRMAQPWAIRYPLIEGHGNFGSVDGDPPAAMRYTEARLSPLAMELLRDIEEETVDWQDNYDGQESEPLVLPSRFPNLLVNGSAGIAVGMATNVPPHNLGEVTRAIVAQMANPEITLDELMQIIPGPDFPTGALIMGANPIRQAYETGRGSIRMRAVVDIEENRAGEQLVVTELPYQVNKANLALKIAELVNTKRLTGIRDIRDESNRKGIRLVIELKRDANAQVVLNQLYKATQLQDTFGVINLSLVPTGEDEIGPGVPRTMGLKDTISRYITHQIEIITRRTEYRLRKARERAHILEGLIIALDNLDDVIQLIRNSASADAAQSELMSRFDLSDVQATAILNLPLRRLAALERQRIQEEYAELMERIIELEGILADPQKVKDIIVEELEEIADRFGDARRTRIVPAEGDLDIEDLIAEEEVVVTITQAGYIKRVSASEYKVQKRGGKGINAGGLKDEDIIWDLFSTSTHHWVLFFTSKGRMHRIKAWQIPEKSRTARGVYMANVPGLELDKDEVVRTVVHLESLEQNGKHLLFSTRNGIVKRTKLEEYDSPRSTLIAINLRDGDELIDVRLTSGDDDVILVSLKGQSIRFHESDARAMGRNASGVKGMNLADGDELLACAIVEPDGYLVVITDEGYGKRTPLERYPTQKRGGMGVKTAKLTDGRGGLVGAIVAGYEQEIFIVTDRGTIIRMDVKDVRPTGRNTQGVRVMTPRDGAKVASVAKVMELEDDDEESEDGEATDGESTVDLDQQVSTTEVEGIDDEIDGDGESSDGADEEE</sequence>
<dbReference type="FunFam" id="1.10.268.10:FF:000001">
    <property type="entry name" value="DNA gyrase subunit A"/>
    <property type="match status" value="1"/>
</dbReference>
<dbReference type="FunFam" id="2.120.10.90:FF:000005">
    <property type="entry name" value="DNA topoisomerase 4 subunit A"/>
    <property type="match status" value="1"/>
</dbReference>
<dbReference type="Gene3D" id="2.120.10.90">
    <property type="entry name" value="DNA gyrase/topoisomerase IV, subunit A, C-terminal"/>
    <property type="match status" value="1"/>
</dbReference>
<dbReference type="EMBL" id="CP031165">
    <property type="protein sequence ID" value="AXV04718.1"/>
    <property type="molecule type" value="Genomic_DNA"/>
</dbReference>
<evidence type="ECO:0000259" key="13">
    <source>
        <dbReference type="PROSITE" id="PS52040"/>
    </source>
</evidence>
<evidence type="ECO:0000256" key="3">
    <source>
        <dbReference type="ARBA" id="ARBA00022741"/>
    </source>
</evidence>
<dbReference type="InterPro" id="IPR005743">
    <property type="entry name" value="GyrA"/>
</dbReference>
<dbReference type="GO" id="GO:0006265">
    <property type="term" value="P:DNA topological change"/>
    <property type="evidence" value="ECO:0007669"/>
    <property type="project" value="UniProtKB-UniRule"/>
</dbReference>
<dbReference type="CDD" id="cd00187">
    <property type="entry name" value="TOP4c"/>
    <property type="match status" value="1"/>
</dbReference>
<evidence type="ECO:0000256" key="4">
    <source>
        <dbReference type="ARBA" id="ARBA00022840"/>
    </source>
</evidence>
<keyword evidence="9" id="KW-0963">Cytoplasm</keyword>
<dbReference type="GO" id="GO:0005694">
    <property type="term" value="C:chromosome"/>
    <property type="evidence" value="ECO:0007669"/>
    <property type="project" value="InterPro"/>
</dbReference>
<dbReference type="EC" id="5.6.2.2" evidence="9"/>
<evidence type="ECO:0000313" key="14">
    <source>
        <dbReference type="EMBL" id="AXV04718.1"/>
    </source>
</evidence>
<keyword evidence="3 9" id="KW-0547">Nucleotide-binding</keyword>
<dbReference type="GO" id="GO:0003677">
    <property type="term" value="F:DNA binding"/>
    <property type="evidence" value="ECO:0007669"/>
    <property type="project" value="UniProtKB-UniRule"/>
</dbReference>
<evidence type="ECO:0000256" key="5">
    <source>
        <dbReference type="ARBA" id="ARBA00023029"/>
    </source>
</evidence>
<dbReference type="NCBIfam" id="NF004043">
    <property type="entry name" value="PRK05560.1"/>
    <property type="match status" value="1"/>
</dbReference>
<accession>A0A346XR71</accession>
<feature type="compositionally biased region" description="Acidic residues" evidence="12">
    <location>
        <begin position="870"/>
        <end position="890"/>
    </location>
</feature>
<dbReference type="InterPro" id="IPR013760">
    <property type="entry name" value="Topo_IIA-like_dom_sf"/>
</dbReference>
<dbReference type="GO" id="GO:0034335">
    <property type="term" value="F:DNA negative supercoiling activity"/>
    <property type="evidence" value="ECO:0007669"/>
    <property type="project" value="UniProtKB-ARBA"/>
</dbReference>
<evidence type="ECO:0000256" key="7">
    <source>
        <dbReference type="ARBA" id="ARBA00023235"/>
    </source>
</evidence>
<dbReference type="RefSeq" id="WP_114589625.1">
    <property type="nucleotide sequence ID" value="NZ_CP031165.1"/>
</dbReference>
<dbReference type="AlphaFoldDB" id="A0A346XR71"/>
<evidence type="ECO:0000256" key="1">
    <source>
        <dbReference type="ARBA" id="ARBA00000185"/>
    </source>
</evidence>
<dbReference type="InterPro" id="IPR006691">
    <property type="entry name" value="GyrA/parC_rep"/>
</dbReference>
<dbReference type="FunFam" id="3.90.199.10:FF:000001">
    <property type="entry name" value="DNA gyrase subunit A"/>
    <property type="match status" value="1"/>
</dbReference>
<comment type="catalytic activity">
    <reaction evidence="1 9 10">
        <text>ATP-dependent breakage, passage and rejoining of double-stranded DNA.</text>
        <dbReference type="EC" id="5.6.2.2"/>
    </reaction>
</comment>
<comment type="function">
    <text evidence="9">A type II topoisomerase that negatively supercoils closed circular double-stranded (ds) DNA in an ATP-dependent manner to modulate DNA topology and maintain chromosomes in an underwound state. Negative supercoiling favors strand separation, and DNA replication, transcription, recombination and repair, all of which involve strand separation. Also able to catalyze the interconversion of other topological isomers of dsDNA rings, including catenanes and knotted rings. Type II topoisomerases break and join 2 DNA strands simultaneously in an ATP-dependent manner.</text>
</comment>
<dbReference type="InterPro" id="IPR035516">
    <property type="entry name" value="Gyrase/topoIV_suA_C"/>
</dbReference>
<dbReference type="SUPFAM" id="SSF56719">
    <property type="entry name" value="Type II DNA topoisomerase"/>
    <property type="match status" value="1"/>
</dbReference>
<keyword evidence="6 9" id="KW-0238">DNA-binding</keyword>
<feature type="coiled-coil region" evidence="11">
    <location>
        <begin position="459"/>
        <end position="486"/>
    </location>
</feature>
<feature type="short sequence motif" description="GyrA-box" evidence="9">
    <location>
        <begin position="555"/>
        <end position="561"/>
    </location>
</feature>
<feature type="compositionally biased region" description="Acidic residues" evidence="12">
    <location>
        <begin position="1"/>
        <end position="14"/>
    </location>
</feature>
<evidence type="ECO:0000313" key="15">
    <source>
        <dbReference type="Proteomes" id="UP000264006"/>
    </source>
</evidence>
<organism evidence="14 15">
    <name type="scientific">Euzebya pacifica</name>
    <dbReference type="NCBI Taxonomy" id="1608957"/>
    <lineage>
        <taxon>Bacteria</taxon>
        <taxon>Bacillati</taxon>
        <taxon>Actinomycetota</taxon>
        <taxon>Nitriliruptoria</taxon>
        <taxon>Euzebyales</taxon>
    </lineage>
</organism>
<dbReference type="InterPro" id="IPR013758">
    <property type="entry name" value="Topo_IIA_A/C_ab"/>
</dbReference>
<dbReference type="Gene3D" id="1.10.268.10">
    <property type="entry name" value="Topoisomerase, domain 3"/>
    <property type="match status" value="1"/>
</dbReference>
<dbReference type="Gene3D" id="3.30.1360.40">
    <property type="match status" value="1"/>
</dbReference>
<dbReference type="Pfam" id="PF00521">
    <property type="entry name" value="DNA_topoisoIV"/>
    <property type="match status" value="1"/>
</dbReference>
<comment type="similarity">
    <text evidence="2 9">Belongs to the type II topoisomerase GyrA/ParC subunit family.</text>
</comment>
<comment type="subunit">
    <text evidence="8">Heterotetramer composed of ParC and ParE.</text>
</comment>
<keyword evidence="15" id="KW-1185">Reference proteome</keyword>
<dbReference type="InterPro" id="IPR050220">
    <property type="entry name" value="Type_II_DNA_Topoisomerases"/>
</dbReference>
<gene>
    <name evidence="9" type="primary">gyrA</name>
    <name evidence="14" type="ORF">DVS28_a0007</name>
</gene>